<dbReference type="PANTHER" id="PTHR43761:SF1">
    <property type="entry name" value="D-ISOMER SPECIFIC 2-HYDROXYACID DEHYDROGENASE CATALYTIC DOMAIN-CONTAINING PROTEIN-RELATED"/>
    <property type="match status" value="1"/>
</dbReference>
<accession>A0A9R1CQX5</accession>
<reference evidence="7" key="1">
    <citation type="journal article" date="2023" name="Front. Microbiol.">
        <title>Genomic-based phylogenetic and metabolic analyses of the genus Natronomonas, and description of Natronomonas aquatica sp. nov.</title>
        <authorList>
            <person name="Garcia-Roldan A."/>
            <person name="Duran-Viseras A."/>
            <person name="de la Haba R.R."/>
            <person name="Corral P."/>
            <person name="Sanchez-Porro C."/>
            <person name="Ventosa A."/>
        </authorList>
    </citation>
    <scope>NUCLEOTIDE SEQUENCE</scope>
    <source>
        <strain evidence="7">F2-12</strain>
    </source>
</reference>
<dbReference type="Gene3D" id="3.40.50.720">
    <property type="entry name" value="NAD(P)-binding Rossmann-like Domain"/>
    <property type="match status" value="2"/>
</dbReference>
<dbReference type="Pfam" id="PF00389">
    <property type="entry name" value="2-Hacid_dh"/>
    <property type="match status" value="1"/>
</dbReference>
<dbReference type="InterPro" id="IPR043322">
    <property type="entry name" value="CtBP"/>
</dbReference>
<feature type="domain" description="D-isomer specific 2-hydroxyacid dehydrogenase catalytic" evidence="5">
    <location>
        <begin position="15"/>
        <end position="319"/>
    </location>
</feature>
<dbReference type="RefSeq" id="WP_256028023.1">
    <property type="nucleotide sequence ID" value="NZ_JAHLKM010000001.1"/>
</dbReference>
<comment type="similarity">
    <text evidence="1 4">Belongs to the D-isomer specific 2-hydroxyacid dehydrogenase family.</text>
</comment>
<gene>
    <name evidence="7" type="ORF">KM295_01115</name>
</gene>
<dbReference type="EMBL" id="JAHLKM010000001">
    <property type="protein sequence ID" value="MCQ4332106.1"/>
    <property type="molecule type" value="Genomic_DNA"/>
</dbReference>
<dbReference type="GO" id="GO:0051287">
    <property type="term" value="F:NAD binding"/>
    <property type="evidence" value="ECO:0007669"/>
    <property type="project" value="InterPro"/>
</dbReference>
<evidence type="ECO:0000256" key="2">
    <source>
        <dbReference type="ARBA" id="ARBA00023002"/>
    </source>
</evidence>
<proteinExistence type="inferred from homology"/>
<feature type="domain" description="D-isomer specific 2-hydroxyacid dehydrogenase NAD-binding" evidence="6">
    <location>
        <begin position="111"/>
        <end position="287"/>
    </location>
</feature>
<dbReference type="InterPro" id="IPR006139">
    <property type="entry name" value="D-isomer_2_OHA_DH_cat_dom"/>
</dbReference>
<dbReference type="InterPro" id="IPR029753">
    <property type="entry name" value="D-isomer_DH_CS"/>
</dbReference>
<dbReference type="SUPFAM" id="SSF51735">
    <property type="entry name" value="NAD(P)-binding Rossmann-fold domains"/>
    <property type="match status" value="1"/>
</dbReference>
<dbReference type="Proteomes" id="UP001139494">
    <property type="component" value="Unassembled WGS sequence"/>
</dbReference>
<evidence type="ECO:0000256" key="3">
    <source>
        <dbReference type="ARBA" id="ARBA00023027"/>
    </source>
</evidence>
<evidence type="ECO:0000259" key="6">
    <source>
        <dbReference type="Pfam" id="PF02826"/>
    </source>
</evidence>
<comment type="caution">
    <text evidence="7">The sequence shown here is derived from an EMBL/GenBank/DDBJ whole genome shotgun (WGS) entry which is preliminary data.</text>
</comment>
<dbReference type="Pfam" id="PF02826">
    <property type="entry name" value="2-Hacid_dh_C"/>
    <property type="match status" value="1"/>
</dbReference>
<organism evidence="7 8">
    <name type="scientific">Natronomonas aquatica</name>
    <dbReference type="NCBI Taxonomy" id="2841590"/>
    <lineage>
        <taxon>Archaea</taxon>
        <taxon>Methanobacteriati</taxon>
        <taxon>Methanobacteriota</taxon>
        <taxon>Stenosarchaea group</taxon>
        <taxon>Halobacteria</taxon>
        <taxon>Halobacteriales</taxon>
        <taxon>Natronomonadaceae</taxon>
        <taxon>Natronomonas</taxon>
    </lineage>
</organism>
<evidence type="ECO:0000256" key="4">
    <source>
        <dbReference type="RuleBase" id="RU003719"/>
    </source>
</evidence>
<protein>
    <submittedName>
        <fullName evidence="7">C-terminal binding protein</fullName>
    </submittedName>
</protein>
<dbReference type="CDD" id="cd05299">
    <property type="entry name" value="CtBP_dh"/>
    <property type="match status" value="1"/>
</dbReference>
<dbReference type="SUPFAM" id="SSF52283">
    <property type="entry name" value="Formate/glycerate dehydrogenase catalytic domain-like"/>
    <property type="match status" value="1"/>
</dbReference>
<dbReference type="AlphaFoldDB" id="A0A9R1CQX5"/>
<dbReference type="FunFam" id="3.40.50.720:FF:000203">
    <property type="entry name" value="D-3-phosphoglycerate dehydrogenase (SerA)"/>
    <property type="match status" value="1"/>
</dbReference>
<dbReference type="InterPro" id="IPR050418">
    <property type="entry name" value="D-iso_2-hydroxyacid_DH_PdxB"/>
</dbReference>
<evidence type="ECO:0000313" key="7">
    <source>
        <dbReference type="EMBL" id="MCQ4332106.1"/>
    </source>
</evidence>
<dbReference type="PANTHER" id="PTHR43761">
    <property type="entry name" value="D-ISOMER SPECIFIC 2-HYDROXYACID DEHYDROGENASE FAMILY PROTEIN (AFU_ORTHOLOGUE AFUA_1G13630)"/>
    <property type="match status" value="1"/>
</dbReference>
<dbReference type="PROSITE" id="PS00670">
    <property type="entry name" value="D_2_HYDROXYACID_DH_2"/>
    <property type="match status" value="1"/>
</dbReference>
<name>A0A9R1CQX5_9EURY</name>
<evidence type="ECO:0000256" key="1">
    <source>
        <dbReference type="ARBA" id="ARBA00005854"/>
    </source>
</evidence>
<keyword evidence="8" id="KW-1185">Reference proteome</keyword>
<dbReference type="InterPro" id="IPR036291">
    <property type="entry name" value="NAD(P)-bd_dom_sf"/>
</dbReference>
<keyword evidence="2 4" id="KW-0560">Oxidoreductase</keyword>
<evidence type="ECO:0000313" key="8">
    <source>
        <dbReference type="Proteomes" id="UP001139494"/>
    </source>
</evidence>
<keyword evidence="3" id="KW-0520">NAD</keyword>
<dbReference type="InterPro" id="IPR006140">
    <property type="entry name" value="D-isomer_DH_NAD-bd"/>
</dbReference>
<dbReference type="PROSITE" id="PS00671">
    <property type="entry name" value="D_2_HYDROXYACID_DH_3"/>
    <property type="match status" value="1"/>
</dbReference>
<dbReference type="GO" id="GO:0003714">
    <property type="term" value="F:transcription corepressor activity"/>
    <property type="evidence" value="ECO:0007669"/>
    <property type="project" value="InterPro"/>
</dbReference>
<evidence type="ECO:0000259" key="5">
    <source>
        <dbReference type="Pfam" id="PF00389"/>
    </source>
</evidence>
<dbReference type="GO" id="GO:0016616">
    <property type="term" value="F:oxidoreductase activity, acting on the CH-OH group of donors, NAD or NADP as acceptor"/>
    <property type="evidence" value="ECO:0007669"/>
    <property type="project" value="InterPro"/>
</dbReference>
<sequence>MEKTILVTDQIYGELDIEREITSEAGIELVERQLESAEAVSEAIEETGADALALTFADISRSVLERADGLEAVGRYGIGVDTIDVPAATENGTVVLNVPDYAIDEVSTHAFALLLACVRSVTAYDRDIKEGGWDWEIGAPIPRLSESTLGLAGFGKIPRRVAEKAAGFGLEVLAQDPYIDADEMEAQGVEKVGFGELLDRSDFVSVHTPLTEETEGMFGSSEFERMKDSAILVNTSRGAVVDVPALNAALEAGEIAGAGLDVLPEEPPADDEPIVDREDVIMTPHAAWYSEPSIVELRKTLFSDLVGILQGEEPTNPVNPDVL</sequence>